<dbReference type="GO" id="GO:0033499">
    <property type="term" value="P:galactose catabolic process via UDP-galactose, Leloir pathway"/>
    <property type="evidence" value="ECO:0007669"/>
    <property type="project" value="TreeGrafter"/>
</dbReference>
<protein>
    <submittedName>
        <fullName evidence="2">Unannotated protein</fullName>
    </submittedName>
</protein>
<dbReference type="PANTHER" id="PTHR43725">
    <property type="entry name" value="UDP-GLUCOSE 4-EPIMERASE"/>
    <property type="match status" value="1"/>
</dbReference>
<dbReference type="EMBL" id="CAFBPF010000108">
    <property type="protein sequence ID" value="CAB5014618.1"/>
    <property type="molecule type" value="Genomic_DNA"/>
</dbReference>
<organism evidence="2">
    <name type="scientific">freshwater metagenome</name>
    <dbReference type="NCBI Taxonomy" id="449393"/>
    <lineage>
        <taxon>unclassified sequences</taxon>
        <taxon>metagenomes</taxon>
        <taxon>ecological metagenomes</taxon>
    </lineage>
</organism>
<dbReference type="PANTHER" id="PTHR43725:SF53">
    <property type="entry name" value="UDP-ARABINOSE 4-EPIMERASE 1"/>
    <property type="match status" value="1"/>
</dbReference>
<dbReference type="SUPFAM" id="SSF51735">
    <property type="entry name" value="NAD(P)-binding Rossmann-fold domains"/>
    <property type="match status" value="1"/>
</dbReference>
<evidence type="ECO:0000256" key="1">
    <source>
        <dbReference type="ARBA" id="ARBA00007637"/>
    </source>
</evidence>
<accession>A0A6J7QAL4</accession>
<dbReference type="Gene3D" id="3.90.25.10">
    <property type="entry name" value="UDP-galactose 4-epimerase, domain 1"/>
    <property type="match status" value="1"/>
</dbReference>
<proteinExistence type="inferred from homology"/>
<sequence length="102" mass="11342">MRDYIHVLDLATAHILAINATSTPGRHIYNLGNGAGFSVREVIETAERVTGRSIPVVESPRRAGDPAQLISASDLIRSELGWVPRYPELERMISDAWEHRGH</sequence>
<comment type="similarity">
    <text evidence="1">Belongs to the NAD(P)-dependent epimerase/dehydratase family.</text>
</comment>
<name>A0A6J7QAL4_9ZZZZ</name>
<reference evidence="2" key="1">
    <citation type="submission" date="2020-05" db="EMBL/GenBank/DDBJ databases">
        <authorList>
            <person name="Chiriac C."/>
            <person name="Salcher M."/>
            <person name="Ghai R."/>
            <person name="Kavagutti S V."/>
        </authorList>
    </citation>
    <scope>NUCLEOTIDE SEQUENCE</scope>
</reference>
<evidence type="ECO:0000313" key="2">
    <source>
        <dbReference type="EMBL" id="CAB5014618.1"/>
    </source>
</evidence>
<dbReference type="Gene3D" id="3.40.50.720">
    <property type="entry name" value="NAD(P)-binding Rossmann-like Domain"/>
    <property type="match status" value="1"/>
</dbReference>
<dbReference type="InterPro" id="IPR036291">
    <property type="entry name" value="NAD(P)-bd_dom_sf"/>
</dbReference>
<dbReference type="AlphaFoldDB" id="A0A6J7QAL4"/>
<gene>
    <name evidence="2" type="ORF">UFOPK4071_00902</name>
</gene>